<gene>
    <name evidence="2" type="primary">LOC123057425</name>
</gene>
<dbReference type="RefSeq" id="XP_044336348.1">
    <property type="nucleotide sequence ID" value="XM_044480413.1"/>
</dbReference>
<feature type="signal peptide" evidence="1">
    <location>
        <begin position="1"/>
        <end position="23"/>
    </location>
</feature>
<dbReference type="OrthoDB" id="620312at2759"/>
<organism evidence="2">
    <name type="scientific">Triticum aestivum</name>
    <name type="common">Wheat</name>
    <dbReference type="NCBI Taxonomy" id="4565"/>
    <lineage>
        <taxon>Eukaryota</taxon>
        <taxon>Viridiplantae</taxon>
        <taxon>Streptophyta</taxon>
        <taxon>Embryophyta</taxon>
        <taxon>Tracheophyta</taxon>
        <taxon>Spermatophyta</taxon>
        <taxon>Magnoliopsida</taxon>
        <taxon>Liliopsida</taxon>
        <taxon>Poales</taxon>
        <taxon>Poaceae</taxon>
        <taxon>BOP clade</taxon>
        <taxon>Pooideae</taxon>
        <taxon>Triticodae</taxon>
        <taxon>Triticeae</taxon>
        <taxon>Triticinae</taxon>
        <taxon>Triticum</taxon>
    </lineage>
</organism>
<dbReference type="Gramene" id="TraesNOR3A03G01325740.1">
    <property type="protein sequence ID" value="TraesNOR3A03G01325740.1.CDS1"/>
    <property type="gene ID" value="TraesNOR3A03G01325740"/>
</dbReference>
<reference evidence="2" key="1">
    <citation type="submission" date="2018-08" db="EMBL/GenBank/DDBJ databases">
        <authorList>
            <person name="Rossello M."/>
        </authorList>
    </citation>
    <scope>NUCLEOTIDE SEQUENCE [LARGE SCALE GENOMIC DNA]</scope>
    <source>
        <strain evidence="2">cv. Chinese Spring</strain>
    </source>
</reference>
<protein>
    <recommendedName>
        <fullName evidence="4">TNFR-Cys domain-containing protein</fullName>
    </recommendedName>
</protein>
<dbReference type="Gramene" id="TraesSTA3A03G01300130.1">
    <property type="protein sequence ID" value="TraesSTA3A03G01300130.1.CDS1"/>
    <property type="gene ID" value="TraesSTA3A03G01300130"/>
</dbReference>
<keyword evidence="3" id="KW-1185">Reference proteome</keyword>
<proteinExistence type="predicted"/>
<dbReference type="Gramene" id="TraesCS3A03G0007800.1">
    <property type="protein sequence ID" value="TraesCS3A03G0007800.1.CDS1"/>
    <property type="gene ID" value="TraesCS3A03G0007800"/>
</dbReference>
<evidence type="ECO:0000313" key="3">
    <source>
        <dbReference type="Proteomes" id="UP000019116"/>
    </source>
</evidence>
<evidence type="ECO:0008006" key="4">
    <source>
        <dbReference type="Google" id="ProtNLM"/>
    </source>
</evidence>
<dbReference type="Proteomes" id="UP000019116">
    <property type="component" value="Chromosome 3A"/>
</dbReference>
<reference evidence="2" key="2">
    <citation type="submission" date="2018-10" db="UniProtKB">
        <authorList>
            <consortium name="EnsemblPlants"/>
        </authorList>
    </citation>
    <scope>IDENTIFICATION</scope>
</reference>
<evidence type="ECO:0000256" key="1">
    <source>
        <dbReference type="SAM" id="SignalP"/>
    </source>
</evidence>
<dbReference type="Gramene" id="TraesCS3A02G003500.1">
    <property type="protein sequence ID" value="TraesCS3A02G003500.1.cds1"/>
    <property type="gene ID" value="TraesCS3A02G003500"/>
</dbReference>
<evidence type="ECO:0000313" key="2">
    <source>
        <dbReference type="EnsemblPlants" id="TraesCS3A02G003500.1.cds1"/>
    </source>
</evidence>
<dbReference type="Gramene" id="TraesWEE_scaffold_062968_01G000300.1">
    <property type="protein sequence ID" value="TraesWEE_scaffold_062968_01G000300.1"/>
    <property type="gene ID" value="TraesWEE_scaffold_062968_01G000300"/>
</dbReference>
<dbReference type="Gramene" id="TraesPARA_EIv1.0_0770330.1">
    <property type="protein sequence ID" value="TraesPARA_EIv1.0_0770330.1.CDS1"/>
    <property type="gene ID" value="TraesPARA_EIv1.0_0770330"/>
</dbReference>
<name>A0A3B6E9G0_WHEAT</name>
<feature type="chain" id="PRO_5043173261" description="TNFR-Cys domain-containing protein" evidence="1">
    <location>
        <begin position="24"/>
        <end position="206"/>
    </location>
</feature>
<dbReference type="AlphaFoldDB" id="A0A3B6E9G0"/>
<keyword evidence="1" id="KW-0732">Signal</keyword>
<dbReference type="EnsemblPlants" id="TraesCS3A02G003500.1">
    <property type="protein sequence ID" value="TraesCS3A02G003500.1.cds1"/>
    <property type="gene ID" value="TraesCS3A02G003500"/>
</dbReference>
<dbReference type="GeneID" id="123057425"/>
<accession>A0A3B6E9G0</accession>
<sequence>MAAGGASLIGAAVFSVLIMSSLGDPMPLCSDCETLCRTNCTAEAEANCANYCNNTQATAGHCEGCMGAYFGQHCNPECLKNCSNGCKRKVLPTPLCSDCDTVCSTKCDEELQTTCSEYCDFSRSGLADCQRQLFKRCNAEGTCCSSDGTCTCDCETEARKQCVGVSDNSNNCEVCKRSQFDQDCHPTCNTDCNSNCKKEKGCRGHA</sequence>